<accession>A0AAE0ETR8</accession>
<organism evidence="3 4">
    <name type="scientific">Cymbomonas tetramitiformis</name>
    <dbReference type="NCBI Taxonomy" id="36881"/>
    <lineage>
        <taxon>Eukaryota</taxon>
        <taxon>Viridiplantae</taxon>
        <taxon>Chlorophyta</taxon>
        <taxon>Pyramimonadophyceae</taxon>
        <taxon>Pyramimonadales</taxon>
        <taxon>Pyramimonadaceae</taxon>
        <taxon>Cymbomonas</taxon>
    </lineage>
</organism>
<dbReference type="PROSITE" id="PS51320">
    <property type="entry name" value="TIFY"/>
    <property type="match status" value="1"/>
</dbReference>
<feature type="domain" description="Tify" evidence="2">
    <location>
        <begin position="13"/>
        <end position="48"/>
    </location>
</feature>
<dbReference type="SUPFAM" id="SSF52047">
    <property type="entry name" value="RNI-like"/>
    <property type="match status" value="1"/>
</dbReference>
<sequence length="472" mass="51973">MQSGLYFDGDSTSNIERSPLTVRYQGDEHEFANFTTEEVEVVLRAARDVVAKRAAAAAAAAAASTRGPVCLWNLPPEVGVVVLEALDTGEMLRLGSISRALQDWVHACVPHIKSLRCLEWAGCGTAAGVILLNERHGPLDVQRLHLEPRRSSTLNLVAALAPGLQRFDAAECTTVDEDVVNQLVVGSNHQLRHINFQRCKHVTDEAVAMIALHSPNLQHLNLADCRVSDDSIRVLAGSCPELQHLDLGWSEDVEYEDAGDWHMRVTDESIVRIGARCRQLRFLDVGNRIAVTDDSISLVTDCPHMQHLRVSGCAVTDVSIQRLGDRCPALRDLAVFECEGVSDISIRAVAAGCPRLTSLDAGRCDLVTDSSISAIGQQCAELQYLNVKSCEGVTANSVQVIAENCAQLQHLELSFCPGVSEASIQMAVERCPQLRWLYMDACDQITEPFVRRMRELVPWIQIHAMHLWEFNT</sequence>
<dbReference type="AlphaFoldDB" id="A0AAE0ETR8"/>
<evidence type="ECO:0000313" key="4">
    <source>
        <dbReference type="Proteomes" id="UP001190700"/>
    </source>
</evidence>
<dbReference type="Proteomes" id="UP001190700">
    <property type="component" value="Unassembled WGS sequence"/>
</dbReference>
<reference evidence="3 4" key="1">
    <citation type="journal article" date="2015" name="Genome Biol. Evol.">
        <title>Comparative Genomics of a Bacterivorous Green Alga Reveals Evolutionary Causalities and Consequences of Phago-Mixotrophic Mode of Nutrition.</title>
        <authorList>
            <person name="Burns J.A."/>
            <person name="Paasch A."/>
            <person name="Narechania A."/>
            <person name="Kim E."/>
        </authorList>
    </citation>
    <scope>NUCLEOTIDE SEQUENCE [LARGE SCALE GENOMIC DNA]</scope>
    <source>
        <strain evidence="3 4">PLY_AMNH</strain>
    </source>
</reference>
<dbReference type="InterPro" id="IPR032675">
    <property type="entry name" value="LRR_dom_sf"/>
</dbReference>
<name>A0AAE0ETR8_9CHLO</name>
<dbReference type="InterPro" id="IPR001611">
    <property type="entry name" value="Leu-rich_rpt"/>
</dbReference>
<evidence type="ECO:0000256" key="1">
    <source>
        <dbReference type="ARBA" id="ARBA00004430"/>
    </source>
</evidence>
<evidence type="ECO:0000313" key="3">
    <source>
        <dbReference type="EMBL" id="KAK3240593.1"/>
    </source>
</evidence>
<dbReference type="GO" id="GO:0019005">
    <property type="term" value="C:SCF ubiquitin ligase complex"/>
    <property type="evidence" value="ECO:0007669"/>
    <property type="project" value="TreeGrafter"/>
</dbReference>
<comment type="subcellular location">
    <subcellularLocation>
        <location evidence="1">Cytoplasm</location>
        <location evidence="1">Cytoskeleton</location>
        <location evidence="1">Cilium axoneme</location>
    </subcellularLocation>
</comment>
<dbReference type="Gene3D" id="3.80.10.10">
    <property type="entry name" value="Ribonuclease Inhibitor"/>
    <property type="match status" value="2"/>
</dbReference>
<dbReference type="Pfam" id="PF13516">
    <property type="entry name" value="LRR_6"/>
    <property type="match status" value="1"/>
</dbReference>
<proteinExistence type="predicted"/>
<dbReference type="SMART" id="SM00367">
    <property type="entry name" value="LRR_CC"/>
    <property type="match status" value="8"/>
</dbReference>
<keyword evidence="4" id="KW-1185">Reference proteome</keyword>
<comment type="caution">
    <text evidence="3">The sequence shown here is derived from an EMBL/GenBank/DDBJ whole genome shotgun (WGS) entry which is preliminary data.</text>
</comment>
<dbReference type="PANTHER" id="PTHR13318">
    <property type="entry name" value="PARTNER OF PAIRED, ISOFORM B-RELATED"/>
    <property type="match status" value="1"/>
</dbReference>
<dbReference type="GO" id="GO:0005930">
    <property type="term" value="C:axoneme"/>
    <property type="evidence" value="ECO:0007669"/>
    <property type="project" value="UniProtKB-SubCell"/>
</dbReference>
<dbReference type="InterPro" id="IPR010399">
    <property type="entry name" value="Tify_dom"/>
</dbReference>
<dbReference type="InterPro" id="IPR057207">
    <property type="entry name" value="FBXL15_LRR"/>
</dbReference>
<protein>
    <recommendedName>
        <fullName evidence="2">Tify domain-containing protein</fullName>
    </recommendedName>
</protein>
<dbReference type="EMBL" id="LGRX02033597">
    <property type="protein sequence ID" value="KAK3240593.1"/>
    <property type="molecule type" value="Genomic_DNA"/>
</dbReference>
<gene>
    <name evidence="3" type="ORF">CYMTET_49578</name>
</gene>
<dbReference type="GO" id="GO:0031146">
    <property type="term" value="P:SCF-dependent proteasomal ubiquitin-dependent protein catabolic process"/>
    <property type="evidence" value="ECO:0007669"/>
    <property type="project" value="TreeGrafter"/>
</dbReference>
<dbReference type="InterPro" id="IPR006553">
    <property type="entry name" value="Leu-rich_rpt_Cys-con_subtyp"/>
</dbReference>
<dbReference type="Pfam" id="PF25372">
    <property type="entry name" value="DUF7885"/>
    <property type="match status" value="1"/>
</dbReference>
<evidence type="ECO:0000259" key="2">
    <source>
        <dbReference type="PROSITE" id="PS51320"/>
    </source>
</evidence>